<sequence>MATSGTRTWRLLPRGVKSSLYWLISLLILGLTVWKHGAGHAEQDIRSRLQGPSAQHWLGTDGAGRDNLQELLHGLPWSVEVALLATLIAAVVGTLVGVTSGWYGRWWARAILRLVDFEVAFPFVVMAVVLIGVLGRGTLQIALVLGIALWPLVARVVHGETLQLREQEYVVYSNLVWGNGLRVIREHLVPALLIRVAVVSAFVFGDVLGAAAALSLLGIGPSLETSSWGNMLADGQQYLNRDPWIALSSALALVVLLVFVNMLADRLAAAASRSGTAATMTEVLAPAEAADLDATAPADRGAR</sequence>
<feature type="transmembrane region" description="Helical" evidence="7">
    <location>
        <begin position="81"/>
        <end position="103"/>
    </location>
</feature>
<dbReference type="RefSeq" id="WP_344500368.1">
    <property type="nucleotide sequence ID" value="NZ_BAAAQD010000001.1"/>
</dbReference>
<evidence type="ECO:0000256" key="7">
    <source>
        <dbReference type="RuleBase" id="RU363032"/>
    </source>
</evidence>
<gene>
    <name evidence="9" type="ORF">GCM10009827_012390</name>
</gene>
<reference evidence="10" key="1">
    <citation type="journal article" date="2019" name="Int. J. Syst. Evol. Microbiol.">
        <title>The Global Catalogue of Microorganisms (GCM) 10K type strain sequencing project: providing services to taxonomists for standard genome sequencing and annotation.</title>
        <authorList>
            <consortium name="The Broad Institute Genomics Platform"/>
            <consortium name="The Broad Institute Genome Sequencing Center for Infectious Disease"/>
            <person name="Wu L."/>
            <person name="Ma J."/>
        </authorList>
    </citation>
    <scope>NUCLEOTIDE SEQUENCE [LARGE SCALE GENOMIC DNA]</scope>
    <source>
        <strain evidence="10">JCM 15933</strain>
    </source>
</reference>
<evidence type="ECO:0000256" key="1">
    <source>
        <dbReference type="ARBA" id="ARBA00004651"/>
    </source>
</evidence>
<keyword evidence="2 7" id="KW-0813">Transport</keyword>
<comment type="similarity">
    <text evidence="7">Belongs to the binding-protein-dependent transport system permease family.</text>
</comment>
<feature type="transmembrane region" description="Helical" evidence="7">
    <location>
        <begin position="243"/>
        <end position="264"/>
    </location>
</feature>
<organism evidence="9 10">
    <name type="scientific">Dactylosporangium maewongense</name>
    <dbReference type="NCBI Taxonomy" id="634393"/>
    <lineage>
        <taxon>Bacteria</taxon>
        <taxon>Bacillati</taxon>
        <taxon>Actinomycetota</taxon>
        <taxon>Actinomycetes</taxon>
        <taxon>Micromonosporales</taxon>
        <taxon>Micromonosporaceae</taxon>
        <taxon>Dactylosporangium</taxon>
    </lineage>
</organism>
<name>A0ABP4KEE4_9ACTN</name>
<keyword evidence="6 7" id="KW-0472">Membrane</keyword>
<comment type="caution">
    <text evidence="9">The sequence shown here is derived from an EMBL/GenBank/DDBJ whole genome shotgun (WGS) entry which is preliminary data.</text>
</comment>
<dbReference type="InterPro" id="IPR000515">
    <property type="entry name" value="MetI-like"/>
</dbReference>
<feature type="transmembrane region" description="Helical" evidence="7">
    <location>
        <begin position="192"/>
        <end position="223"/>
    </location>
</feature>
<evidence type="ECO:0000256" key="5">
    <source>
        <dbReference type="ARBA" id="ARBA00022989"/>
    </source>
</evidence>
<dbReference type="PANTHER" id="PTHR43386">
    <property type="entry name" value="OLIGOPEPTIDE TRANSPORT SYSTEM PERMEASE PROTEIN APPC"/>
    <property type="match status" value="1"/>
</dbReference>
<evidence type="ECO:0000256" key="6">
    <source>
        <dbReference type="ARBA" id="ARBA00023136"/>
    </source>
</evidence>
<dbReference type="CDD" id="cd06261">
    <property type="entry name" value="TM_PBP2"/>
    <property type="match status" value="1"/>
</dbReference>
<keyword evidence="5 7" id="KW-1133">Transmembrane helix</keyword>
<proteinExistence type="inferred from homology"/>
<dbReference type="InterPro" id="IPR035906">
    <property type="entry name" value="MetI-like_sf"/>
</dbReference>
<evidence type="ECO:0000256" key="3">
    <source>
        <dbReference type="ARBA" id="ARBA00022475"/>
    </source>
</evidence>
<dbReference type="PANTHER" id="PTHR43386:SF1">
    <property type="entry name" value="D,D-DIPEPTIDE TRANSPORT SYSTEM PERMEASE PROTEIN DDPC-RELATED"/>
    <property type="match status" value="1"/>
</dbReference>
<dbReference type="Pfam" id="PF00528">
    <property type="entry name" value="BPD_transp_1"/>
    <property type="match status" value="1"/>
</dbReference>
<keyword evidence="4 7" id="KW-0812">Transmembrane</keyword>
<feature type="transmembrane region" description="Helical" evidence="7">
    <location>
        <begin position="115"/>
        <end position="133"/>
    </location>
</feature>
<protein>
    <recommendedName>
        <fullName evidence="8">ABC transmembrane type-1 domain-containing protein</fullName>
    </recommendedName>
</protein>
<evidence type="ECO:0000313" key="10">
    <source>
        <dbReference type="Proteomes" id="UP001501470"/>
    </source>
</evidence>
<dbReference type="SUPFAM" id="SSF161098">
    <property type="entry name" value="MetI-like"/>
    <property type="match status" value="1"/>
</dbReference>
<feature type="transmembrane region" description="Helical" evidence="7">
    <location>
        <begin position="20"/>
        <end position="37"/>
    </location>
</feature>
<evidence type="ECO:0000313" key="9">
    <source>
        <dbReference type="EMBL" id="GAA1501832.1"/>
    </source>
</evidence>
<dbReference type="Proteomes" id="UP001501470">
    <property type="component" value="Unassembled WGS sequence"/>
</dbReference>
<dbReference type="PROSITE" id="PS50928">
    <property type="entry name" value="ABC_TM1"/>
    <property type="match status" value="1"/>
</dbReference>
<feature type="transmembrane region" description="Helical" evidence="7">
    <location>
        <begin position="139"/>
        <end position="157"/>
    </location>
</feature>
<dbReference type="EMBL" id="BAAAQD010000001">
    <property type="protein sequence ID" value="GAA1501832.1"/>
    <property type="molecule type" value="Genomic_DNA"/>
</dbReference>
<keyword evidence="10" id="KW-1185">Reference proteome</keyword>
<evidence type="ECO:0000256" key="4">
    <source>
        <dbReference type="ARBA" id="ARBA00022692"/>
    </source>
</evidence>
<accession>A0ABP4KEE4</accession>
<dbReference type="Gene3D" id="1.10.3720.10">
    <property type="entry name" value="MetI-like"/>
    <property type="match status" value="1"/>
</dbReference>
<evidence type="ECO:0000259" key="8">
    <source>
        <dbReference type="PROSITE" id="PS50928"/>
    </source>
</evidence>
<dbReference type="InterPro" id="IPR050366">
    <property type="entry name" value="BP-dependent_transpt_permease"/>
</dbReference>
<evidence type="ECO:0000256" key="2">
    <source>
        <dbReference type="ARBA" id="ARBA00022448"/>
    </source>
</evidence>
<feature type="domain" description="ABC transmembrane type-1" evidence="8">
    <location>
        <begin position="75"/>
        <end position="264"/>
    </location>
</feature>
<keyword evidence="3" id="KW-1003">Cell membrane</keyword>
<comment type="subcellular location">
    <subcellularLocation>
        <location evidence="1 7">Cell membrane</location>
        <topology evidence="1 7">Multi-pass membrane protein</topology>
    </subcellularLocation>
</comment>